<dbReference type="Gene3D" id="2.60.40.10">
    <property type="entry name" value="Immunoglobulins"/>
    <property type="match status" value="3"/>
</dbReference>
<sequence length="767" mass="76494">MFENMRLARKAKFFAVGMLGGLLVACGGGGGADQGCTNLDPARNPNLPSCGASTGSATSTTSAASAALAPLTLSLTDAAGATITSVSPDRAGTLQASVKDSKGNAAPNIAVTFTTTDKTGAFVPSSGTALTDASGVARVSLPAGTQAGAFTVTATAAVGSSTSTGAAGYTVTFPTLTLNPLTITPASLSAGGTASLSVTVLNGSSPFTSAQSISFTSPCATAGKATISSPVTTVNGVASTSYTDKGCGGADTITASTSLGGATFTQTGTVTVLGATAGQIAFVSALPQNIALKGTGGAGRQESSTLTFKVLDTNGNPVSGQSVGFSLNTRLGGLDLSPSLPPAPALGTVFATSAADGAVSIVVVAGTVNTPVRVTATLAGTSISTLSDQLVVSTGVPDQNSFSLSTQVFNVEGMNHDGCEGPVGSTVRVSLADHFNNPVPDGTAVSFTAEGGAIDASCLTGLIQVPQTDGTKVLKPGIPGQCSVRFCAASPRPADGRITILAYALGEESFADTNGNNLFESGEEFQDLGEPFRNDRAITNLNANANWGVIANSLVPANPDNIWATGNATRAPGEIFIDTNSSGTWTSLGDVIYNGVLKSPQTFNNQATHVRGALVQVLSTSEANITAIDAVPVALSHCVDGTAFANTAKTIRLAIRDGNVTVFPGNKAGVAPLVLPFDLPGNILPAGTKIEFTASNGTILSGASFIVPNTNEPSAAAWIYPVLIQSDAVQGGAPALACINQVASGLLTVKVTTPLGIITTQSYPVTD</sequence>
<dbReference type="InterPro" id="IPR003344">
    <property type="entry name" value="Big_1_dom"/>
</dbReference>
<dbReference type="InterPro" id="IPR008964">
    <property type="entry name" value="Invasin/intimin_cell_adhesion"/>
</dbReference>
<dbReference type="SMART" id="SM00634">
    <property type="entry name" value="BID_1"/>
    <property type="match status" value="2"/>
</dbReference>
<evidence type="ECO:0000256" key="1">
    <source>
        <dbReference type="ARBA" id="ARBA00010116"/>
    </source>
</evidence>
<reference evidence="5" key="1">
    <citation type="submission" date="2018-09" db="EMBL/GenBank/DDBJ databases">
        <authorList>
            <person name="Zhu H."/>
        </authorList>
    </citation>
    <scope>NUCLEOTIDE SEQUENCE [LARGE SCALE GENOMIC DNA]</scope>
    <source>
        <strain evidence="5">K1S02-23</strain>
    </source>
</reference>
<keyword evidence="5" id="KW-1185">Reference proteome</keyword>
<evidence type="ECO:0000313" key="4">
    <source>
        <dbReference type="EMBL" id="RJG03671.1"/>
    </source>
</evidence>
<gene>
    <name evidence="4" type="ORF">D3878_20470</name>
</gene>
<accession>A0A3A3G6U6</accession>
<dbReference type="EMBL" id="QYUQ01000002">
    <property type="protein sequence ID" value="RJG03671.1"/>
    <property type="molecule type" value="Genomic_DNA"/>
</dbReference>
<dbReference type="Pfam" id="PF02369">
    <property type="entry name" value="Big_1"/>
    <property type="match status" value="1"/>
</dbReference>
<dbReference type="OrthoDB" id="5522233at2"/>
<evidence type="ECO:0000313" key="5">
    <source>
        <dbReference type="Proteomes" id="UP000266327"/>
    </source>
</evidence>
<dbReference type="SUPFAM" id="SSF49373">
    <property type="entry name" value="Invasin/intimin cell-adhesion fragments"/>
    <property type="match status" value="2"/>
</dbReference>
<protein>
    <recommendedName>
        <fullName evidence="3">Big-1 domain-containing protein</fullName>
    </recommendedName>
</protein>
<name>A0A3A3G6U6_9BURK</name>
<dbReference type="Proteomes" id="UP000266327">
    <property type="component" value="Unassembled WGS sequence"/>
</dbReference>
<feature type="chain" id="PRO_5017418432" description="Big-1 domain-containing protein" evidence="2">
    <location>
        <begin position="26"/>
        <end position="767"/>
    </location>
</feature>
<dbReference type="PROSITE" id="PS51127">
    <property type="entry name" value="BIG1"/>
    <property type="match status" value="1"/>
</dbReference>
<evidence type="ECO:0000256" key="2">
    <source>
        <dbReference type="SAM" id="SignalP"/>
    </source>
</evidence>
<feature type="domain" description="Big-1" evidence="3">
    <location>
        <begin position="72"/>
        <end position="174"/>
    </location>
</feature>
<comment type="similarity">
    <text evidence="1">Belongs to the intimin/invasin family.</text>
</comment>
<dbReference type="AlphaFoldDB" id="A0A3A3G6U6"/>
<comment type="caution">
    <text evidence="4">The sequence shown here is derived from an EMBL/GenBank/DDBJ whole genome shotgun (WGS) entry which is preliminary data.</text>
</comment>
<dbReference type="InterPro" id="IPR013783">
    <property type="entry name" value="Ig-like_fold"/>
</dbReference>
<proteinExistence type="inferred from homology"/>
<feature type="signal peptide" evidence="2">
    <location>
        <begin position="1"/>
        <end position="25"/>
    </location>
</feature>
<dbReference type="PROSITE" id="PS51257">
    <property type="entry name" value="PROKAR_LIPOPROTEIN"/>
    <property type="match status" value="1"/>
</dbReference>
<evidence type="ECO:0000259" key="3">
    <source>
        <dbReference type="PROSITE" id="PS51127"/>
    </source>
</evidence>
<dbReference type="RefSeq" id="WP_119787160.1">
    <property type="nucleotide sequence ID" value="NZ_QYUQ01000002.1"/>
</dbReference>
<keyword evidence="2" id="KW-0732">Signal</keyword>
<organism evidence="4 5">
    <name type="scientific">Noviherbaspirillum sedimenti</name>
    <dbReference type="NCBI Taxonomy" id="2320865"/>
    <lineage>
        <taxon>Bacteria</taxon>
        <taxon>Pseudomonadati</taxon>
        <taxon>Pseudomonadota</taxon>
        <taxon>Betaproteobacteria</taxon>
        <taxon>Burkholderiales</taxon>
        <taxon>Oxalobacteraceae</taxon>
        <taxon>Noviherbaspirillum</taxon>
    </lineage>
</organism>